<dbReference type="Proteomes" id="UP001396334">
    <property type="component" value="Unassembled WGS sequence"/>
</dbReference>
<evidence type="ECO:0000313" key="1">
    <source>
        <dbReference type="EMBL" id="KAK9033995.1"/>
    </source>
</evidence>
<comment type="caution">
    <text evidence="1">The sequence shown here is derived from an EMBL/GenBank/DDBJ whole genome shotgun (WGS) entry which is preliminary data.</text>
</comment>
<keyword evidence="2" id="KW-1185">Reference proteome</keyword>
<name>A0ABR2T9P1_9ROSI</name>
<reference evidence="1 2" key="1">
    <citation type="journal article" date="2024" name="G3 (Bethesda)">
        <title>Genome assembly of Hibiscus sabdariffa L. provides insights into metabolisms of medicinal natural products.</title>
        <authorList>
            <person name="Kim T."/>
        </authorList>
    </citation>
    <scope>NUCLEOTIDE SEQUENCE [LARGE SCALE GENOMIC DNA]</scope>
    <source>
        <strain evidence="1">TK-2024</strain>
        <tissue evidence="1">Old leaves</tissue>
    </source>
</reference>
<gene>
    <name evidence="1" type="ORF">V6N11_050174</name>
</gene>
<accession>A0ABR2T9P1</accession>
<organism evidence="1 2">
    <name type="scientific">Hibiscus sabdariffa</name>
    <name type="common">roselle</name>
    <dbReference type="NCBI Taxonomy" id="183260"/>
    <lineage>
        <taxon>Eukaryota</taxon>
        <taxon>Viridiplantae</taxon>
        <taxon>Streptophyta</taxon>
        <taxon>Embryophyta</taxon>
        <taxon>Tracheophyta</taxon>
        <taxon>Spermatophyta</taxon>
        <taxon>Magnoliopsida</taxon>
        <taxon>eudicotyledons</taxon>
        <taxon>Gunneridae</taxon>
        <taxon>Pentapetalae</taxon>
        <taxon>rosids</taxon>
        <taxon>malvids</taxon>
        <taxon>Malvales</taxon>
        <taxon>Malvaceae</taxon>
        <taxon>Malvoideae</taxon>
        <taxon>Hibiscus</taxon>
    </lineage>
</organism>
<protein>
    <submittedName>
        <fullName evidence="1">Uncharacterized protein</fullName>
    </submittedName>
</protein>
<evidence type="ECO:0000313" key="2">
    <source>
        <dbReference type="Proteomes" id="UP001396334"/>
    </source>
</evidence>
<proteinExistence type="predicted"/>
<dbReference type="EMBL" id="JBBPBN010000007">
    <property type="protein sequence ID" value="KAK9033995.1"/>
    <property type="molecule type" value="Genomic_DNA"/>
</dbReference>
<sequence length="116" mass="13246">MVVSAANPNNINNKVAQSISSYKESFMKDSVTVLDEADEIIDKEVIEIEEWEVVRSFLDGLISIDFSERILTLAIKSLDQTMVVKQLGRRIGYTTLCNKVYELWKLSQPIKLMYIA</sequence>